<evidence type="ECO:0000313" key="7">
    <source>
        <dbReference type="Proteomes" id="UP001500665"/>
    </source>
</evidence>
<sequence>MGRTHGRTDGTVGPLERGLEVIELLGRSPARPADLARAAGLARSTVDRVISTLEQSGYVRLRDREVALAPRLMELGNAYLAAAGIVPAAAREVALLAESLDESVSLAVADRAGVRFVAQSPRRRSMSVSFRVGDLLPAERCAPGAVFAADWGPREWERWRGRAEDETRFALPMNAFPEVEELLRARTAAYLRDGWAEDDQLIEPGLIAIALPVRDASGSPVSVLSVVSHTSRHDVDSLRAHALPKLAACAARIEQAQASPRRPARPAGLDLSREAKHELGADYLQSLHRGLAVMAALDAPAGLTLSETAAATGLPRATARRSLLTLTALGYAAENDGRFLLLPRVLDLGYSSLSGLGLPEIARSHLRALSASVGDSVSLAVLDGTDIRYVARSPASKIMQEAVEIGTRLPAYATSMGRILLAGLAEPDAARILEHSVLRPFTAHTRTDPADLADLVASARLDGYALVDQELEEGLRSLAVPVRDRAGRVIAALNTACHAAAETPAASRARLLPPLRAAAAALETDLSMFLTR</sequence>
<evidence type="ECO:0000256" key="3">
    <source>
        <dbReference type="ARBA" id="ARBA00023163"/>
    </source>
</evidence>
<dbReference type="Pfam" id="PF09339">
    <property type="entry name" value="HTH_IclR"/>
    <property type="match status" value="2"/>
</dbReference>
<evidence type="ECO:0000313" key="6">
    <source>
        <dbReference type="EMBL" id="GAA0954823.1"/>
    </source>
</evidence>
<keyword evidence="2" id="KW-0238">DNA-binding</keyword>
<reference evidence="6 7" key="1">
    <citation type="journal article" date="2019" name="Int. J. Syst. Evol. Microbiol.">
        <title>The Global Catalogue of Microorganisms (GCM) 10K type strain sequencing project: providing services to taxonomists for standard genome sequencing and annotation.</title>
        <authorList>
            <consortium name="The Broad Institute Genomics Platform"/>
            <consortium name="The Broad Institute Genome Sequencing Center for Infectious Disease"/>
            <person name="Wu L."/>
            <person name="Ma J."/>
        </authorList>
    </citation>
    <scope>NUCLEOTIDE SEQUENCE [LARGE SCALE GENOMIC DNA]</scope>
    <source>
        <strain evidence="6 7">JCM 10696</strain>
    </source>
</reference>
<dbReference type="EMBL" id="BAAAHH010000015">
    <property type="protein sequence ID" value="GAA0954823.1"/>
    <property type="molecule type" value="Genomic_DNA"/>
</dbReference>
<keyword evidence="3" id="KW-0804">Transcription</keyword>
<dbReference type="InterPro" id="IPR005471">
    <property type="entry name" value="Tscrpt_reg_IclR_N"/>
</dbReference>
<dbReference type="RefSeq" id="WP_344242249.1">
    <property type="nucleotide sequence ID" value="NZ_BAAAHH010000015.1"/>
</dbReference>
<dbReference type="Gene3D" id="1.10.10.10">
    <property type="entry name" value="Winged helix-like DNA-binding domain superfamily/Winged helix DNA-binding domain"/>
    <property type="match status" value="2"/>
</dbReference>
<dbReference type="Gene3D" id="3.30.450.40">
    <property type="match status" value="2"/>
</dbReference>
<feature type="domain" description="IclR-ED" evidence="5">
    <location>
        <begin position="71"/>
        <end position="259"/>
    </location>
</feature>
<dbReference type="PANTHER" id="PTHR30136:SF34">
    <property type="entry name" value="TRANSCRIPTIONAL REGULATOR"/>
    <property type="match status" value="1"/>
</dbReference>
<dbReference type="Proteomes" id="UP001500665">
    <property type="component" value="Unassembled WGS sequence"/>
</dbReference>
<dbReference type="PROSITE" id="PS51078">
    <property type="entry name" value="ICLR_ED"/>
    <property type="match status" value="2"/>
</dbReference>
<dbReference type="PANTHER" id="PTHR30136">
    <property type="entry name" value="HELIX-TURN-HELIX TRANSCRIPTIONAL REGULATOR, ICLR FAMILY"/>
    <property type="match status" value="1"/>
</dbReference>
<dbReference type="InterPro" id="IPR036388">
    <property type="entry name" value="WH-like_DNA-bd_sf"/>
</dbReference>
<dbReference type="Pfam" id="PF01614">
    <property type="entry name" value="IclR_C"/>
    <property type="match status" value="2"/>
</dbReference>
<feature type="domain" description="HTH iclR-type" evidence="4">
    <location>
        <begin position="12"/>
        <end position="70"/>
    </location>
</feature>
<dbReference type="PROSITE" id="PS51077">
    <property type="entry name" value="HTH_ICLR"/>
    <property type="match status" value="2"/>
</dbReference>
<evidence type="ECO:0000259" key="5">
    <source>
        <dbReference type="PROSITE" id="PS51078"/>
    </source>
</evidence>
<dbReference type="InterPro" id="IPR029016">
    <property type="entry name" value="GAF-like_dom_sf"/>
</dbReference>
<dbReference type="InterPro" id="IPR014757">
    <property type="entry name" value="Tscrpt_reg_IclR_C"/>
</dbReference>
<dbReference type="InterPro" id="IPR050707">
    <property type="entry name" value="HTH_MetabolicPath_Reg"/>
</dbReference>
<evidence type="ECO:0000256" key="2">
    <source>
        <dbReference type="ARBA" id="ARBA00023125"/>
    </source>
</evidence>
<protein>
    <submittedName>
        <fullName evidence="6">IclR family transcriptional regulator C-terminal domain-containing protein</fullName>
    </submittedName>
</protein>
<organism evidence="6 7">
    <name type="scientific">Actinocorallia libanotica</name>
    <dbReference type="NCBI Taxonomy" id="46162"/>
    <lineage>
        <taxon>Bacteria</taxon>
        <taxon>Bacillati</taxon>
        <taxon>Actinomycetota</taxon>
        <taxon>Actinomycetes</taxon>
        <taxon>Streptosporangiales</taxon>
        <taxon>Thermomonosporaceae</taxon>
        <taxon>Actinocorallia</taxon>
    </lineage>
</organism>
<dbReference type="InterPro" id="IPR036390">
    <property type="entry name" value="WH_DNA-bd_sf"/>
</dbReference>
<dbReference type="SUPFAM" id="SSF46785">
    <property type="entry name" value="Winged helix' DNA-binding domain"/>
    <property type="match status" value="2"/>
</dbReference>
<feature type="domain" description="IclR-ED" evidence="5">
    <location>
        <begin position="344"/>
        <end position="528"/>
    </location>
</feature>
<evidence type="ECO:0000256" key="1">
    <source>
        <dbReference type="ARBA" id="ARBA00023015"/>
    </source>
</evidence>
<dbReference type="SMART" id="SM00346">
    <property type="entry name" value="HTH_ICLR"/>
    <property type="match status" value="2"/>
</dbReference>
<name>A0ABN1RCA8_9ACTN</name>
<accession>A0ABN1RCA8</accession>
<comment type="caution">
    <text evidence="6">The sequence shown here is derived from an EMBL/GenBank/DDBJ whole genome shotgun (WGS) entry which is preliminary data.</text>
</comment>
<proteinExistence type="predicted"/>
<dbReference type="SUPFAM" id="SSF55781">
    <property type="entry name" value="GAF domain-like"/>
    <property type="match status" value="2"/>
</dbReference>
<evidence type="ECO:0000259" key="4">
    <source>
        <dbReference type="PROSITE" id="PS51077"/>
    </source>
</evidence>
<keyword evidence="1" id="KW-0805">Transcription regulation</keyword>
<gene>
    <name evidence="6" type="ORF">GCM10009550_38650</name>
</gene>
<feature type="domain" description="HTH iclR-type" evidence="4">
    <location>
        <begin position="284"/>
        <end position="343"/>
    </location>
</feature>
<keyword evidence="7" id="KW-1185">Reference proteome</keyword>